<dbReference type="CDD" id="cd04335">
    <property type="entry name" value="PrdX_deacylase"/>
    <property type="match status" value="1"/>
</dbReference>
<evidence type="ECO:0000256" key="1">
    <source>
        <dbReference type="ARBA" id="ARBA00010201"/>
    </source>
</evidence>
<protein>
    <recommendedName>
        <fullName evidence="3">YbaK/aminoacyl-tRNA synthetase-associated domain-containing protein</fullName>
    </recommendedName>
</protein>
<sequence>MPLTKDEVIAQLRGKGIEFTVHEHAAVMTVEAQTEALASVPGVVVKNLFVKDKKNRLYIISAAPDTKVDLGVISARLGTGKGGVRFAPEEALGEVLQVAAGSVTPLAAANPEAAKVVVLLDSRLQGAGALFVHPLVNTASLQMSGAALGAAMQALGREAIWVDLELDPKIDRDNPPDLAKYTVAAEAKPAADAAAPAAASSSAPAKAAAPAAPAPSTSAPAAAKAAKGGKGGPAKAGAAAPAVSAYEVHQRLTDVEHTTAQLLDKVSAVLAGKAFSEAAAGLDPYAARRLTADLESALSAFKNAAFTMGYKAGKGEVVAMATKQFA</sequence>
<dbReference type="InterPro" id="IPR040285">
    <property type="entry name" value="ProX/PRXD1"/>
</dbReference>
<accession>A0A7S0WU76</accession>
<dbReference type="FunFam" id="3.90.960.10:FF:000005">
    <property type="entry name" value="Putative prolyl-tRNA synthetase"/>
    <property type="match status" value="1"/>
</dbReference>
<comment type="similarity">
    <text evidence="1">Belongs to the PRORSD1 family.</text>
</comment>
<dbReference type="AlphaFoldDB" id="A0A7S0WU76"/>
<dbReference type="EMBL" id="HBFB01021304">
    <property type="protein sequence ID" value="CAD8684793.1"/>
    <property type="molecule type" value="Transcribed_RNA"/>
</dbReference>
<dbReference type="SUPFAM" id="SSF55826">
    <property type="entry name" value="YbaK/ProRS associated domain"/>
    <property type="match status" value="1"/>
</dbReference>
<dbReference type="InterPro" id="IPR036754">
    <property type="entry name" value="YbaK/aa-tRNA-synt-asso_dom_sf"/>
</dbReference>
<evidence type="ECO:0000256" key="2">
    <source>
        <dbReference type="SAM" id="MobiDB-lite"/>
    </source>
</evidence>
<dbReference type="PANTHER" id="PTHR31423">
    <property type="entry name" value="YBAK DOMAIN-CONTAINING PROTEIN"/>
    <property type="match status" value="1"/>
</dbReference>
<evidence type="ECO:0000259" key="3">
    <source>
        <dbReference type="Pfam" id="PF04073"/>
    </source>
</evidence>
<dbReference type="Gene3D" id="3.90.960.10">
    <property type="entry name" value="YbaK/aminoacyl-tRNA synthetase-associated domain"/>
    <property type="match status" value="1"/>
</dbReference>
<dbReference type="InterPro" id="IPR007214">
    <property type="entry name" value="YbaK/aa-tRNA-synth-assoc-dom"/>
</dbReference>
<evidence type="ECO:0000313" key="4">
    <source>
        <dbReference type="EMBL" id="CAD8684793.1"/>
    </source>
</evidence>
<feature type="region of interest" description="Disordered" evidence="2">
    <location>
        <begin position="208"/>
        <end position="234"/>
    </location>
</feature>
<proteinExistence type="inferred from homology"/>
<feature type="compositionally biased region" description="Low complexity" evidence="2">
    <location>
        <begin position="208"/>
        <end position="226"/>
    </location>
</feature>
<feature type="domain" description="YbaK/aminoacyl-tRNA synthetase-associated" evidence="3">
    <location>
        <begin position="24"/>
        <end position="148"/>
    </location>
</feature>
<reference evidence="4" key="1">
    <citation type="submission" date="2021-01" db="EMBL/GenBank/DDBJ databases">
        <authorList>
            <person name="Corre E."/>
            <person name="Pelletier E."/>
            <person name="Niang G."/>
            <person name="Scheremetjew M."/>
            <person name="Finn R."/>
            <person name="Kale V."/>
            <person name="Holt S."/>
            <person name="Cochrane G."/>
            <person name="Meng A."/>
            <person name="Brown T."/>
            <person name="Cohen L."/>
        </authorList>
    </citation>
    <scope>NUCLEOTIDE SEQUENCE</scope>
    <source>
        <strain evidence="4">SAG 11-49</strain>
    </source>
</reference>
<dbReference type="GO" id="GO:0002161">
    <property type="term" value="F:aminoacyl-tRNA deacylase activity"/>
    <property type="evidence" value="ECO:0007669"/>
    <property type="project" value="InterPro"/>
</dbReference>
<gene>
    <name evidence="4" type="ORF">CLEI1391_LOCUS11983</name>
</gene>
<dbReference type="Pfam" id="PF04073">
    <property type="entry name" value="tRNA_edit"/>
    <property type="match status" value="1"/>
</dbReference>
<dbReference type="PANTHER" id="PTHR31423:SF3">
    <property type="entry name" value="PROLYL-TRNA SYNTHETASE ASSOCIATED DOMAIN-CONTAINING PROTEIN 1-RELATED"/>
    <property type="match status" value="1"/>
</dbReference>
<name>A0A7S0WU76_9CHLO</name>
<organism evidence="4">
    <name type="scientific">Chlamydomonas leiostraca</name>
    <dbReference type="NCBI Taxonomy" id="1034604"/>
    <lineage>
        <taxon>Eukaryota</taxon>
        <taxon>Viridiplantae</taxon>
        <taxon>Chlorophyta</taxon>
        <taxon>core chlorophytes</taxon>
        <taxon>Chlorophyceae</taxon>
        <taxon>CS clade</taxon>
        <taxon>Chlamydomonadales</taxon>
        <taxon>Chlamydomonadaceae</taxon>
        <taxon>Chlamydomonas</taxon>
    </lineage>
</organism>